<accession>A0AA36DGS1</accession>
<organism evidence="2 3">
    <name type="scientific">Mesorhabditis spiculigera</name>
    <dbReference type="NCBI Taxonomy" id="96644"/>
    <lineage>
        <taxon>Eukaryota</taxon>
        <taxon>Metazoa</taxon>
        <taxon>Ecdysozoa</taxon>
        <taxon>Nematoda</taxon>
        <taxon>Chromadorea</taxon>
        <taxon>Rhabditida</taxon>
        <taxon>Rhabditina</taxon>
        <taxon>Rhabditomorpha</taxon>
        <taxon>Rhabditoidea</taxon>
        <taxon>Rhabditidae</taxon>
        <taxon>Mesorhabditinae</taxon>
        <taxon>Mesorhabditis</taxon>
    </lineage>
</organism>
<reference evidence="2" key="1">
    <citation type="submission" date="2023-06" db="EMBL/GenBank/DDBJ databases">
        <authorList>
            <person name="Delattre M."/>
        </authorList>
    </citation>
    <scope>NUCLEOTIDE SEQUENCE</scope>
    <source>
        <strain evidence="2">AF72</strain>
    </source>
</reference>
<sequence>MWLGLTAIFGLMRMSDALQCYYEDLGENNITGAPTCEGDVCLRWLAGPPESSWEMAACISGKKYLKLGCEYDDVTSEIPRYFCVCNTTNCNASPPTFTTNEAGAVLVAVLDNVSLPVHTRHIVQCYNKGGWSGDEDIHNVSSACVQEIHYYPLENGGGSEMNSYLLGGERSVMFGQNMAAEPWRM</sequence>
<evidence type="ECO:0000313" key="2">
    <source>
        <dbReference type="EMBL" id="CAJ0587364.1"/>
    </source>
</evidence>
<evidence type="ECO:0000256" key="1">
    <source>
        <dbReference type="SAM" id="SignalP"/>
    </source>
</evidence>
<keyword evidence="1" id="KW-0732">Signal</keyword>
<comment type="caution">
    <text evidence="2">The sequence shown here is derived from an EMBL/GenBank/DDBJ whole genome shotgun (WGS) entry which is preliminary data.</text>
</comment>
<gene>
    <name evidence="2" type="ORF">MSPICULIGERA_LOCUS25336</name>
</gene>
<evidence type="ECO:0000313" key="3">
    <source>
        <dbReference type="Proteomes" id="UP001177023"/>
    </source>
</evidence>
<feature type="signal peptide" evidence="1">
    <location>
        <begin position="1"/>
        <end position="17"/>
    </location>
</feature>
<name>A0AA36DGS1_9BILA</name>
<feature type="chain" id="PRO_5041328414" evidence="1">
    <location>
        <begin position="18"/>
        <end position="185"/>
    </location>
</feature>
<dbReference type="AlphaFoldDB" id="A0AA36DGS1"/>
<dbReference type="Proteomes" id="UP001177023">
    <property type="component" value="Unassembled WGS sequence"/>
</dbReference>
<dbReference type="EMBL" id="CATQJA010002710">
    <property type="protein sequence ID" value="CAJ0587364.1"/>
    <property type="molecule type" value="Genomic_DNA"/>
</dbReference>
<proteinExistence type="predicted"/>
<protein>
    <submittedName>
        <fullName evidence="2">Uncharacterized protein</fullName>
    </submittedName>
</protein>
<keyword evidence="3" id="KW-1185">Reference proteome</keyword>
<feature type="non-terminal residue" evidence="2">
    <location>
        <position position="1"/>
    </location>
</feature>